<keyword evidence="2" id="KW-1185">Reference proteome</keyword>
<dbReference type="OrthoDB" id="3599542at2759"/>
<dbReference type="PhylomeDB" id="B6QJI0"/>
<name>B6QJI0_TALMQ</name>
<proteinExistence type="predicted"/>
<accession>B6QJI0</accession>
<dbReference type="VEuPathDB" id="FungiDB:PMAA_100420"/>
<dbReference type="Proteomes" id="UP000001294">
    <property type="component" value="Unassembled WGS sequence"/>
</dbReference>
<protein>
    <submittedName>
        <fullName evidence="1">Uncharacterized protein</fullName>
    </submittedName>
</protein>
<dbReference type="HOGENOM" id="CLU_759051_0_0_1"/>
<dbReference type="AlphaFoldDB" id="B6QJI0"/>
<evidence type="ECO:0000313" key="1">
    <source>
        <dbReference type="EMBL" id="EEA23454.1"/>
    </source>
</evidence>
<sequence>MVLSQPSTDFDPASAECKALEAYLTAKYDSYTREGVYDGVLWAVFKQDFQNWGLDKFNKVPFLCLQRMAIRLRTNGVCVSTDEPLKIAENLYSICQEKAPIPWSEKEAIYHLRTGEILGSHDYHIALKATPEAAQETAQAPARIECTSFTWEAITLFLPVNRTGPLLTAVPDLMNLSELYNHEMKYEGSNDSFGFKLDIFYDCCRQACLPFSPEAHRLALPIILKGEALDFYCTWCESWREQGIEPVEAIRQNFEGKEHRCYVEHKWARTTLQQTINENPGKDTLQCLETMIQELKKLTYSLDPALRTEACLRMKIFTATRTHPACQIATGRPASTVSELINDLRTSISQYQDTHRTMQNRASHVDKETYYTDRHYHGRQLRSPYRGHRLH</sequence>
<dbReference type="EMBL" id="DS995902">
    <property type="protein sequence ID" value="EEA23454.1"/>
    <property type="molecule type" value="Genomic_DNA"/>
</dbReference>
<evidence type="ECO:0000313" key="2">
    <source>
        <dbReference type="Proteomes" id="UP000001294"/>
    </source>
</evidence>
<organism evidence="1 2">
    <name type="scientific">Talaromyces marneffei (strain ATCC 18224 / CBS 334.59 / QM 7333)</name>
    <name type="common">Penicillium marneffei</name>
    <dbReference type="NCBI Taxonomy" id="441960"/>
    <lineage>
        <taxon>Eukaryota</taxon>
        <taxon>Fungi</taxon>
        <taxon>Dikarya</taxon>
        <taxon>Ascomycota</taxon>
        <taxon>Pezizomycotina</taxon>
        <taxon>Eurotiomycetes</taxon>
        <taxon>Eurotiomycetidae</taxon>
        <taxon>Eurotiales</taxon>
        <taxon>Trichocomaceae</taxon>
        <taxon>Talaromyces</taxon>
        <taxon>Talaromyces sect. Talaromyces</taxon>
    </lineage>
</organism>
<reference evidence="2" key="1">
    <citation type="journal article" date="2015" name="Genome Announc.">
        <title>Genome sequence of the AIDS-associated pathogen Penicillium marneffei (ATCC18224) and its near taxonomic relative Talaromyces stipitatus (ATCC10500).</title>
        <authorList>
            <person name="Nierman W.C."/>
            <person name="Fedorova-Abrams N.D."/>
            <person name="Andrianopoulos A."/>
        </authorList>
    </citation>
    <scope>NUCLEOTIDE SEQUENCE [LARGE SCALE GENOMIC DNA]</scope>
    <source>
        <strain evidence="2">ATCC 18224 / CBS 334.59 / QM 7333</strain>
    </source>
</reference>
<gene>
    <name evidence="1" type="ORF">PMAA_100420</name>
</gene>